<evidence type="ECO:0000259" key="8">
    <source>
        <dbReference type="PROSITE" id="PS50109"/>
    </source>
</evidence>
<dbReference type="Pfam" id="PF00512">
    <property type="entry name" value="HisKA"/>
    <property type="match status" value="1"/>
</dbReference>
<evidence type="ECO:0000256" key="1">
    <source>
        <dbReference type="ARBA" id="ARBA00000085"/>
    </source>
</evidence>
<dbReference type="InterPro" id="IPR003594">
    <property type="entry name" value="HATPase_dom"/>
</dbReference>
<keyword evidence="4 10" id="KW-0418">Kinase</keyword>
<feature type="compositionally biased region" description="Low complexity" evidence="6">
    <location>
        <begin position="44"/>
        <end position="60"/>
    </location>
</feature>
<organism evidence="10 11">
    <name type="scientific">Nitzschia inconspicua</name>
    <dbReference type="NCBI Taxonomy" id="303405"/>
    <lineage>
        <taxon>Eukaryota</taxon>
        <taxon>Sar</taxon>
        <taxon>Stramenopiles</taxon>
        <taxon>Ochrophyta</taxon>
        <taxon>Bacillariophyta</taxon>
        <taxon>Bacillariophyceae</taxon>
        <taxon>Bacillariophycidae</taxon>
        <taxon>Bacillariales</taxon>
        <taxon>Bacillariaceae</taxon>
        <taxon>Nitzschia</taxon>
    </lineage>
</organism>
<comment type="caution">
    <text evidence="10">The sequence shown here is derived from an EMBL/GenBank/DDBJ whole genome shotgun (WGS) entry which is preliminary data.</text>
</comment>
<dbReference type="CDD" id="cd00082">
    <property type="entry name" value="HisKA"/>
    <property type="match status" value="1"/>
</dbReference>
<gene>
    <name evidence="10" type="ORF">IV203_010749</name>
</gene>
<evidence type="ECO:0000259" key="9">
    <source>
        <dbReference type="PROSITE" id="PS50110"/>
    </source>
</evidence>
<dbReference type="OrthoDB" id="207061at2759"/>
<keyword evidence="7" id="KW-1133">Transmembrane helix</keyword>
<dbReference type="CDD" id="cd17546">
    <property type="entry name" value="REC_hyHK_CKI1_RcsC-like"/>
    <property type="match status" value="1"/>
</dbReference>
<dbReference type="AlphaFoldDB" id="A0A9K3PNE3"/>
<dbReference type="EMBL" id="JAGRRH010000018">
    <property type="protein sequence ID" value="KAG7351389.1"/>
    <property type="molecule type" value="Genomic_DNA"/>
</dbReference>
<dbReference type="PANTHER" id="PTHR43047">
    <property type="entry name" value="TWO-COMPONENT HISTIDINE PROTEIN KINASE"/>
    <property type="match status" value="1"/>
</dbReference>
<dbReference type="SMART" id="SM00448">
    <property type="entry name" value="REC"/>
    <property type="match status" value="1"/>
</dbReference>
<name>A0A9K3PNE3_9STRA</name>
<evidence type="ECO:0000256" key="2">
    <source>
        <dbReference type="ARBA" id="ARBA00012438"/>
    </source>
</evidence>
<protein>
    <recommendedName>
        <fullName evidence="2">histidine kinase</fullName>
        <ecNumber evidence="2">2.7.13.3</ecNumber>
    </recommendedName>
</protein>
<comment type="catalytic activity">
    <reaction evidence="1">
        <text>ATP + protein L-histidine = ADP + protein N-phospho-L-histidine.</text>
        <dbReference type="EC" id="2.7.13.3"/>
    </reaction>
</comment>
<reference evidence="10" key="1">
    <citation type="journal article" date="2021" name="Sci. Rep.">
        <title>Diploid genomic architecture of Nitzschia inconspicua, an elite biomass production diatom.</title>
        <authorList>
            <person name="Oliver A."/>
            <person name="Podell S."/>
            <person name="Pinowska A."/>
            <person name="Traller J.C."/>
            <person name="Smith S.R."/>
            <person name="McClure R."/>
            <person name="Beliaev A."/>
            <person name="Bohutskyi P."/>
            <person name="Hill E.A."/>
            <person name="Rabines A."/>
            <person name="Zheng H."/>
            <person name="Allen L.Z."/>
            <person name="Kuo A."/>
            <person name="Grigoriev I.V."/>
            <person name="Allen A.E."/>
            <person name="Hazlebeck D."/>
            <person name="Allen E.E."/>
        </authorList>
    </citation>
    <scope>NUCLEOTIDE SEQUENCE</scope>
    <source>
        <strain evidence="10">Hildebrandi</strain>
    </source>
</reference>
<dbReference type="GO" id="GO:0009927">
    <property type="term" value="F:histidine phosphotransfer kinase activity"/>
    <property type="evidence" value="ECO:0007669"/>
    <property type="project" value="TreeGrafter"/>
</dbReference>
<evidence type="ECO:0000313" key="11">
    <source>
        <dbReference type="Proteomes" id="UP000693970"/>
    </source>
</evidence>
<feature type="region of interest" description="Disordered" evidence="6">
    <location>
        <begin position="1"/>
        <end position="72"/>
    </location>
</feature>
<accession>A0A9K3PNE3</accession>
<dbReference type="CDD" id="cd00075">
    <property type="entry name" value="HATPase"/>
    <property type="match status" value="1"/>
</dbReference>
<evidence type="ECO:0000256" key="4">
    <source>
        <dbReference type="ARBA" id="ARBA00022777"/>
    </source>
</evidence>
<feature type="transmembrane region" description="Helical" evidence="7">
    <location>
        <begin position="80"/>
        <end position="105"/>
    </location>
</feature>
<dbReference type="Pfam" id="PF00072">
    <property type="entry name" value="Response_reg"/>
    <property type="match status" value="1"/>
</dbReference>
<feature type="modified residue" description="4-aspartylphosphate" evidence="5">
    <location>
        <position position="879"/>
    </location>
</feature>
<evidence type="ECO:0000256" key="6">
    <source>
        <dbReference type="SAM" id="MobiDB-lite"/>
    </source>
</evidence>
<keyword evidence="3" id="KW-0808">Transferase</keyword>
<dbReference type="Pfam" id="PF02518">
    <property type="entry name" value="HATPase_c"/>
    <property type="match status" value="1"/>
</dbReference>
<dbReference type="SMART" id="SM00388">
    <property type="entry name" value="HisKA"/>
    <property type="match status" value="1"/>
</dbReference>
<feature type="domain" description="Histidine kinase" evidence="8">
    <location>
        <begin position="474"/>
        <end position="765"/>
    </location>
</feature>
<dbReference type="InterPro" id="IPR001789">
    <property type="entry name" value="Sig_transdc_resp-reg_receiver"/>
</dbReference>
<dbReference type="PROSITE" id="PS50110">
    <property type="entry name" value="RESPONSE_REGULATORY"/>
    <property type="match status" value="1"/>
</dbReference>
<dbReference type="PROSITE" id="PS50109">
    <property type="entry name" value="HIS_KIN"/>
    <property type="match status" value="1"/>
</dbReference>
<keyword evidence="5" id="KW-0597">Phosphoprotein</keyword>
<dbReference type="EC" id="2.7.13.3" evidence="2"/>
<keyword evidence="11" id="KW-1185">Reference proteome</keyword>
<feature type="region of interest" description="Disordered" evidence="6">
    <location>
        <begin position="776"/>
        <end position="797"/>
    </location>
</feature>
<evidence type="ECO:0000256" key="3">
    <source>
        <dbReference type="ARBA" id="ARBA00022679"/>
    </source>
</evidence>
<feature type="compositionally biased region" description="Polar residues" evidence="6">
    <location>
        <begin position="781"/>
        <end position="794"/>
    </location>
</feature>
<dbReference type="PANTHER" id="PTHR43047:SF72">
    <property type="entry name" value="OSMOSENSING HISTIDINE PROTEIN KINASE SLN1"/>
    <property type="match status" value="1"/>
</dbReference>
<sequence>MHGSFATESPPTSPELVNDSISKKENYKERRQYRSNTIPRRRSSSFQSQRQQQQPQLQQPKNAKTQTAKRQPHWNIPRTVLLRTVLIFSLLTAAGVCAALAYIALHNAEHITAQYTYESIALSATLNAKAIVERKFQAAEATATLASWTNPNKDDWPLIFINGYMNITSKIAQLSQSSSQTIMIILDPSRAQEFETHIAEVYAREGRPNTTGYSDFGFGIWKPDPEMEFEDGRAHDTTGENSWGGKDERMTVLSLHNLPNPESLLYSVYSEKDRGIHIDSMNACARAHNDSFTSPACALFTDMLELKIRPGPAALIMQPIFPANDLAELVGFATTSLHWEEALNNVVPDYVNGLTCVISTESASFTYEIQSGGIVELLGDGDLHDVRFDDHGNSVVLNEIQTGADTNAVYTLTVYPTAAMFQTFSTKFPLVIALSFLGVIFLCTMLFFLYDYLMRHEAAQRKLILETKRRFVRFISHEIRTPLNTVCIGLELLERELRRETSKVSIEMGETGFFLAVEDIDFWHTVTMDVKENAAIAVSILNDMLNYDKLETKTLELETEEVNPWLLIDETIHQFHLQAVDRDVELKLTFEESKNNNSVGASMLGSLPSTQPCGEVPTTDIEISNLVVIGDEVRLSQVFRNVISNALKFTPTGGKIDVSVMHVMDGLRETNDMLMSGKPVNKNSRYGSLIVRISDSGVGLTKDQLEMLFGEGVQFDANKLQHGGGSGLGLNIAKGIVELHNGTIEAQSEGLGQGTTFIIELPLYIGSAYNADEVNSDEVSHSQTPTDAESCNTIENKESRKKKRRRILVVEDSLSSRKMLIRLLEREGHTCMGASNGRDAVEMVEHEMKQSRLDLILKQPGVSKCDVPNHENFDAILMDYEMPFMNGPDAARAIRDIGYGGSILGVTGNLLIEDVDHFKSCGADEVLAKPISMAKLREYWEMNP</sequence>
<evidence type="ECO:0000256" key="5">
    <source>
        <dbReference type="PROSITE-ProRule" id="PRU00169"/>
    </source>
</evidence>
<proteinExistence type="predicted"/>
<feature type="domain" description="Response regulatory" evidence="9">
    <location>
        <begin position="806"/>
        <end position="944"/>
    </location>
</feature>
<feature type="transmembrane region" description="Helical" evidence="7">
    <location>
        <begin position="430"/>
        <end position="453"/>
    </location>
</feature>
<keyword evidence="7" id="KW-0812">Transmembrane</keyword>
<evidence type="ECO:0000313" key="10">
    <source>
        <dbReference type="EMBL" id="KAG7351389.1"/>
    </source>
</evidence>
<dbReference type="InterPro" id="IPR003661">
    <property type="entry name" value="HisK_dim/P_dom"/>
</dbReference>
<keyword evidence="7" id="KW-0472">Membrane</keyword>
<dbReference type="GO" id="GO:0005886">
    <property type="term" value="C:plasma membrane"/>
    <property type="evidence" value="ECO:0007669"/>
    <property type="project" value="TreeGrafter"/>
</dbReference>
<feature type="compositionally biased region" description="Basic and acidic residues" evidence="6">
    <location>
        <begin position="21"/>
        <end position="32"/>
    </location>
</feature>
<dbReference type="GO" id="GO:0000155">
    <property type="term" value="F:phosphorelay sensor kinase activity"/>
    <property type="evidence" value="ECO:0007669"/>
    <property type="project" value="InterPro"/>
</dbReference>
<reference evidence="10" key="2">
    <citation type="submission" date="2021-04" db="EMBL/GenBank/DDBJ databases">
        <authorList>
            <person name="Podell S."/>
        </authorList>
    </citation>
    <scope>NUCLEOTIDE SEQUENCE</scope>
    <source>
        <strain evidence="10">Hildebrandi</strain>
    </source>
</reference>
<feature type="compositionally biased region" description="Polar residues" evidence="6">
    <location>
        <begin position="1"/>
        <end position="10"/>
    </location>
</feature>
<dbReference type="SMART" id="SM00387">
    <property type="entry name" value="HATPase_c"/>
    <property type="match status" value="1"/>
</dbReference>
<dbReference type="Proteomes" id="UP000693970">
    <property type="component" value="Unassembled WGS sequence"/>
</dbReference>
<evidence type="ECO:0000256" key="7">
    <source>
        <dbReference type="SAM" id="Phobius"/>
    </source>
</evidence>
<dbReference type="InterPro" id="IPR005467">
    <property type="entry name" value="His_kinase_dom"/>
</dbReference>